<dbReference type="Pfam" id="PF00126">
    <property type="entry name" value="HTH_1"/>
    <property type="match status" value="1"/>
</dbReference>
<evidence type="ECO:0000256" key="1">
    <source>
        <dbReference type="ARBA" id="ARBA00009437"/>
    </source>
</evidence>
<evidence type="ECO:0000256" key="4">
    <source>
        <dbReference type="ARBA" id="ARBA00023163"/>
    </source>
</evidence>
<evidence type="ECO:0000259" key="5">
    <source>
        <dbReference type="PROSITE" id="PS50931"/>
    </source>
</evidence>
<evidence type="ECO:0000256" key="2">
    <source>
        <dbReference type="ARBA" id="ARBA00023015"/>
    </source>
</evidence>
<sequence length="297" mass="32856">MQINLSTRELRAFVALAEQRNFTRAASLCHLSQPAFSALIQALEANVGGRLFERSTRHVSLTAEGEAFLEAALRLLKDADAAIEGVRDHVARRRGRVAIAILPSLAAGWLPPLLARFHQAHPGIELDVADVLSDECLERVRSGRADFALASSRTDAPELRTERFCSDDFHVVFPEDHALAQRAGAVRLSELHAFPIVQLARSSSVRQYVEAAIYPHRMRTVMELEQLSTVARMVKAGLGITIVPSLTLFHFEQEGLAARRIQSAGLRRQVFLVRRSDRALSSAAQGLHALLMKHRPV</sequence>
<dbReference type="InterPro" id="IPR000847">
    <property type="entry name" value="LysR_HTH_N"/>
</dbReference>
<dbReference type="PANTHER" id="PTHR30419:SF30">
    <property type="entry name" value="LYSR FAMILY TRANSCRIPTIONAL REGULATOR"/>
    <property type="match status" value="1"/>
</dbReference>
<accession>A0ABU1V8V2</accession>
<protein>
    <submittedName>
        <fullName evidence="6">DNA-binding transcriptional LysR family regulator</fullName>
    </submittedName>
</protein>
<dbReference type="SUPFAM" id="SSF53850">
    <property type="entry name" value="Periplasmic binding protein-like II"/>
    <property type="match status" value="1"/>
</dbReference>
<keyword evidence="3 6" id="KW-0238">DNA-binding</keyword>
<proteinExistence type="inferred from homology"/>
<dbReference type="CDD" id="cd08440">
    <property type="entry name" value="PBP2_LTTR_like_4"/>
    <property type="match status" value="1"/>
</dbReference>
<keyword evidence="2" id="KW-0805">Transcription regulation</keyword>
<dbReference type="GO" id="GO:0003677">
    <property type="term" value="F:DNA binding"/>
    <property type="evidence" value="ECO:0007669"/>
    <property type="project" value="UniProtKB-KW"/>
</dbReference>
<dbReference type="Gene3D" id="1.10.10.10">
    <property type="entry name" value="Winged helix-like DNA-binding domain superfamily/Winged helix DNA-binding domain"/>
    <property type="match status" value="1"/>
</dbReference>
<dbReference type="InterPro" id="IPR036390">
    <property type="entry name" value="WH_DNA-bd_sf"/>
</dbReference>
<keyword evidence="4" id="KW-0804">Transcription</keyword>
<name>A0ABU1V8V2_9BURK</name>
<reference evidence="6 7" key="1">
    <citation type="submission" date="2023-07" db="EMBL/GenBank/DDBJ databases">
        <title>Sorghum-associated microbial communities from plants grown in Nebraska, USA.</title>
        <authorList>
            <person name="Schachtman D."/>
        </authorList>
    </citation>
    <scope>NUCLEOTIDE SEQUENCE [LARGE SCALE GENOMIC DNA]</scope>
    <source>
        <strain evidence="6 7">BE240</strain>
    </source>
</reference>
<gene>
    <name evidence="6" type="ORF">J2X09_001390</name>
</gene>
<comment type="similarity">
    <text evidence="1">Belongs to the LysR transcriptional regulatory family.</text>
</comment>
<dbReference type="Gene3D" id="3.40.190.290">
    <property type="match status" value="1"/>
</dbReference>
<dbReference type="InterPro" id="IPR050950">
    <property type="entry name" value="HTH-type_LysR_regulators"/>
</dbReference>
<dbReference type="RefSeq" id="WP_204732465.1">
    <property type="nucleotide sequence ID" value="NZ_JAVDWE010000003.1"/>
</dbReference>
<evidence type="ECO:0000313" key="7">
    <source>
        <dbReference type="Proteomes" id="UP001265550"/>
    </source>
</evidence>
<dbReference type="Proteomes" id="UP001265550">
    <property type="component" value="Unassembled WGS sequence"/>
</dbReference>
<feature type="domain" description="HTH lysR-type" evidence="5">
    <location>
        <begin position="5"/>
        <end position="62"/>
    </location>
</feature>
<dbReference type="EMBL" id="JAVDWE010000003">
    <property type="protein sequence ID" value="MDR7093658.1"/>
    <property type="molecule type" value="Genomic_DNA"/>
</dbReference>
<dbReference type="PRINTS" id="PR00039">
    <property type="entry name" value="HTHLYSR"/>
</dbReference>
<organism evidence="6 7">
    <name type="scientific">Hydrogenophaga laconesensis</name>
    <dbReference type="NCBI Taxonomy" id="1805971"/>
    <lineage>
        <taxon>Bacteria</taxon>
        <taxon>Pseudomonadati</taxon>
        <taxon>Pseudomonadota</taxon>
        <taxon>Betaproteobacteria</taxon>
        <taxon>Burkholderiales</taxon>
        <taxon>Comamonadaceae</taxon>
        <taxon>Hydrogenophaga</taxon>
    </lineage>
</organism>
<dbReference type="SUPFAM" id="SSF46785">
    <property type="entry name" value="Winged helix' DNA-binding domain"/>
    <property type="match status" value="1"/>
</dbReference>
<dbReference type="InterPro" id="IPR005119">
    <property type="entry name" value="LysR_subst-bd"/>
</dbReference>
<comment type="caution">
    <text evidence="6">The sequence shown here is derived from an EMBL/GenBank/DDBJ whole genome shotgun (WGS) entry which is preliminary data.</text>
</comment>
<dbReference type="Pfam" id="PF03466">
    <property type="entry name" value="LysR_substrate"/>
    <property type="match status" value="1"/>
</dbReference>
<dbReference type="PROSITE" id="PS50931">
    <property type="entry name" value="HTH_LYSR"/>
    <property type="match status" value="1"/>
</dbReference>
<evidence type="ECO:0000313" key="6">
    <source>
        <dbReference type="EMBL" id="MDR7093658.1"/>
    </source>
</evidence>
<dbReference type="InterPro" id="IPR036388">
    <property type="entry name" value="WH-like_DNA-bd_sf"/>
</dbReference>
<dbReference type="PANTHER" id="PTHR30419">
    <property type="entry name" value="HTH-TYPE TRANSCRIPTIONAL REGULATOR YBHD"/>
    <property type="match status" value="1"/>
</dbReference>
<keyword evidence="7" id="KW-1185">Reference proteome</keyword>
<evidence type="ECO:0000256" key="3">
    <source>
        <dbReference type="ARBA" id="ARBA00023125"/>
    </source>
</evidence>